<keyword evidence="2" id="KW-1185">Reference proteome</keyword>
<gene>
    <name evidence="1" type="ORF">ACOLOM_LOCUS5763</name>
</gene>
<name>A0ACA9M8K7_9GLOM</name>
<organism evidence="1 2">
    <name type="scientific">Acaulospora colombiana</name>
    <dbReference type="NCBI Taxonomy" id="27376"/>
    <lineage>
        <taxon>Eukaryota</taxon>
        <taxon>Fungi</taxon>
        <taxon>Fungi incertae sedis</taxon>
        <taxon>Mucoromycota</taxon>
        <taxon>Glomeromycotina</taxon>
        <taxon>Glomeromycetes</taxon>
        <taxon>Diversisporales</taxon>
        <taxon>Acaulosporaceae</taxon>
        <taxon>Acaulospora</taxon>
    </lineage>
</organism>
<feature type="non-terminal residue" evidence="1">
    <location>
        <position position="284"/>
    </location>
</feature>
<protein>
    <submittedName>
        <fullName evidence="1">6868_t:CDS:1</fullName>
    </submittedName>
</protein>
<dbReference type="Proteomes" id="UP000789525">
    <property type="component" value="Unassembled WGS sequence"/>
</dbReference>
<reference evidence="1" key="1">
    <citation type="submission" date="2021-06" db="EMBL/GenBank/DDBJ databases">
        <authorList>
            <person name="Kallberg Y."/>
            <person name="Tangrot J."/>
            <person name="Rosling A."/>
        </authorList>
    </citation>
    <scope>NUCLEOTIDE SEQUENCE</scope>
    <source>
        <strain evidence="1">CL356</strain>
    </source>
</reference>
<evidence type="ECO:0000313" key="2">
    <source>
        <dbReference type="Proteomes" id="UP000789525"/>
    </source>
</evidence>
<proteinExistence type="predicted"/>
<comment type="caution">
    <text evidence="1">The sequence shown here is derived from an EMBL/GenBank/DDBJ whole genome shotgun (WGS) entry which is preliminary data.</text>
</comment>
<evidence type="ECO:0000313" key="1">
    <source>
        <dbReference type="EMBL" id="CAG8575422.1"/>
    </source>
</evidence>
<sequence length="284" mass="31735">MVGPERVTRIFDSWTRGRVITPGDNDEAGETSNYEMLKAYAAAITMILYIVHVAFLFYWQSPDLGSDASLKFYVALAVVFAKIRTPMHGILASTELLCEYPLSSPQRALTLAIQNAGINIIHMTDHVLRTVDTDSSASIDSITFEIVLPMEIDVGEDDENKPLPSRYVREQVQTGADPKNNLKVGVIRSTEFGEDSATMKRIIAPLDEFDIKSYAFIHPDDVEMADANTIVLDFSCVSVEQVVHICRISKENNIFVICILPIMKHLEVTEKAELCDKEAHLIIK</sequence>
<accession>A0ACA9M8K7</accession>
<dbReference type="EMBL" id="CAJVPT010010993">
    <property type="protein sequence ID" value="CAG8575422.1"/>
    <property type="molecule type" value="Genomic_DNA"/>
</dbReference>